<dbReference type="RefSeq" id="WP_191768107.1">
    <property type="nucleotide sequence ID" value="NZ_JACSRA010000009.1"/>
</dbReference>
<proteinExistence type="predicted"/>
<gene>
    <name evidence="1" type="ORF">H9661_07750</name>
</gene>
<sequence>MGLFLTCPLWGITAVGTCTAIIKVAEADGNKTTACSVTDVEEFYIILTE</sequence>
<dbReference type="Proteomes" id="UP000627781">
    <property type="component" value="Unassembled WGS sequence"/>
</dbReference>
<name>A0ABR8PSV1_9CLOT</name>
<evidence type="ECO:0000313" key="1">
    <source>
        <dbReference type="EMBL" id="MBD7911247.1"/>
    </source>
</evidence>
<reference evidence="1 2" key="1">
    <citation type="submission" date="2020-08" db="EMBL/GenBank/DDBJ databases">
        <title>A Genomic Blueprint of the Chicken Gut Microbiome.</title>
        <authorList>
            <person name="Gilroy R."/>
            <person name="Ravi A."/>
            <person name="Getino M."/>
            <person name="Pursley I."/>
            <person name="Horton D.L."/>
            <person name="Alikhan N.-F."/>
            <person name="Baker D."/>
            <person name="Gharbi K."/>
            <person name="Hall N."/>
            <person name="Watson M."/>
            <person name="Adriaenssens E.M."/>
            <person name="Foster-Nyarko E."/>
            <person name="Jarju S."/>
            <person name="Secka A."/>
            <person name="Antonio M."/>
            <person name="Oren A."/>
            <person name="Chaudhuri R."/>
            <person name="La Ragione R.M."/>
            <person name="Hildebrand F."/>
            <person name="Pallen M.J."/>
        </authorList>
    </citation>
    <scope>NUCLEOTIDE SEQUENCE [LARGE SCALE GENOMIC DNA]</scope>
    <source>
        <strain evidence="1 2">Sa3CVN1</strain>
    </source>
</reference>
<keyword evidence="2" id="KW-1185">Reference proteome</keyword>
<comment type="caution">
    <text evidence="1">The sequence shown here is derived from an EMBL/GenBank/DDBJ whole genome shotgun (WGS) entry which is preliminary data.</text>
</comment>
<protein>
    <submittedName>
        <fullName evidence="1">Uncharacterized protein</fullName>
    </submittedName>
</protein>
<accession>A0ABR8PSV1</accession>
<evidence type="ECO:0000313" key="2">
    <source>
        <dbReference type="Proteomes" id="UP000627781"/>
    </source>
</evidence>
<dbReference type="EMBL" id="JACSRA010000009">
    <property type="protein sequence ID" value="MBD7911247.1"/>
    <property type="molecule type" value="Genomic_DNA"/>
</dbReference>
<organism evidence="1 2">
    <name type="scientific">Clostridium cibarium</name>
    <dbReference type="NCBI Taxonomy" id="2762247"/>
    <lineage>
        <taxon>Bacteria</taxon>
        <taxon>Bacillati</taxon>
        <taxon>Bacillota</taxon>
        <taxon>Clostridia</taxon>
        <taxon>Eubacteriales</taxon>
        <taxon>Clostridiaceae</taxon>
        <taxon>Clostridium</taxon>
    </lineage>
</organism>